<accession>K1SMF9</accession>
<comment type="caution">
    <text evidence="7">The sequence shown here is derived from an EMBL/GenBank/DDBJ whole genome shotgun (WGS) entry which is preliminary data.</text>
</comment>
<dbReference type="InterPro" id="IPR000537">
    <property type="entry name" value="UbiA_prenyltransferase"/>
</dbReference>
<gene>
    <name evidence="7" type="ORF">OBE_11009</name>
</gene>
<dbReference type="Pfam" id="PF01040">
    <property type="entry name" value="UbiA"/>
    <property type="match status" value="1"/>
</dbReference>
<evidence type="ECO:0000256" key="4">
    <source>
        <dbReference type="ARBA" id="ARBA00022989"/>
    </source>
</evidence>
<dbReference type="PANTHER" id="PTHR13929:SF0">
    <property type="entry name" value="UBIA PRENYLTRANSFERASE DOMAIN-CONTAINING PROTEIN 1"/>
    <property type="match status" value="1"/>
</dbReference>
<dbReference type="CDD" id="cd13962">
    <property type="entry name" value="PT_UbiA_UBIAD1"/>
    <property type="match status" value="1"/>
</dbReference>
<organism evidence="7">
    <name type="scientific">human gut metagenome</name>
    <dbReference type="NCBI Taxonomy" id="408170"/>
    <lineage>
        <taxon>unclassified sequences</taxon>
        <taxon>metagenomes</taxon>
        <taxon>organismal metagenomes</taxon>
    </lineage>
</organism>
<dbReference type="GO" id="GO:0009234">
    <property type="term" value="P:menaquinone biosynthetic process"/>
    <property type="evidence" value="ECO:0007669"/>
    <property type="project" value="TreeGrafter"/>
</dbReference>
<sequence length="185" mass="20110">MLPYGGWELVAVGIACLVFVLLLYGRALAAGLPRLGDVAVILFFGVIPVGFTYYVQTGNWTPEVTLVSLACGLVIDTMLMVNNFRDREEDARCRKRTVVVVFGAGVGRWGYLLLGLVPMALCLGLLATGRLWAALLPLPYAAAHIATWRKMVRIDHGEELNVCLGETARNIMLFGTLMTLGILLG</sequence>
<feature type="transmembrane region" description="Helical" evidence="6">
    <location>
        <begin position="6"/>
        <end position="24"/>
    </location>
</feature>
<keyword evidence="4 6" id="KW-1133">Transmembrane helix</keyword>
<dbReference type="InterPro" id="IPR026046">
    <property type="entry name" value="UBIAD1"/>
</dbReference>
<dbReference type="GO" id="GO:0016020">
    <property type="term" value="C:membrane"/>
    <property type="evidence" value="ECO:0007669"/>
    <property type="project" value="UniProtKB-SubCell"/>
</dbReference>
<feature type="transmembrane region" description="Helical" evidence="6">
    <location>
        <begin position="36"/>
        <end position="54"/>
    </location>
</feature>
<feature type="transmembrane region" description="Helical" evidence="6">
    <location>
        <begin position="123"/>
        <end position="143"/>
    </location>
</feature>
<evidence type="ECO:0000256" key="2">
    <source>
        <dbReference type="ARBA" id="ARBA00022679"/>
    </source>
</evidence>
<protein>
    <submittedName>
        <fullName evidence="7">1,4-dihydroxy-2-naphthoate octaprenyltransferase</fullName>
    </submittedName>
</protein>
<feature type="transmembrane region" description="Helical" evidence="6">
    <location>
        <begin position="66"/>
        <end position="85"/>
    </location>
</feature>
<keyword evidence="2 7" id="KW-0808">Transferase</keyword>
<feature type="transmembrane region" description="Helical" evidence="6">
    <location>
        <begin position="97"/>
        <end position="117"/>
    </location>
</feature>
<comment type="subcellular location">
    <subcellularLocation>
        <location evidence="1">Membrane</location>
        <topology evidence="1">Multi-pass membrane protein</topology>
    </subcellularLocation>
</comment>
<name>K1SMF9_9ZZZZ</name>
<dbReference type="GO" id="GO:0042371">
    <property type="term" value="P:vitamin K biosynthetic process"/>
    <property type="evidence" value="ECO:0007669"/>
    <property type="project" value="TreeGrafter"/>
</dbReference>
<reference evidence="7" key="1">
    <citation type="journal article" date="2013" name="Environ. Microbiol.">
        <title>Microbiota from the distal guts of lean and obese adolescents exhibit partial functional redundancy besides clear differences in community structure.</title>
        <authorList>
            <person name="Ferrer M."/>
            <person name="Ruiz A."/>
            <person name="Lanza F."/>
            <person name="Haange S.B."/>
            <person name="Oberbach A."/>
            <person name="Till H."/>
            <person name="Bargiela R."/>
            <person name="Campoy C."/>
            <person name="Segura M.T."/>
            <person name="Richter M."/>
            <person name="von Bergen M."/>
            <person name="Seifert J."/>
            <person name="Suarez A."/>
        </authorList>
    </citation>
    <scope>NUCLEOTIDE SEQUENCE</scope>
</reference>
<dbReference type="EMBL" id="AJWZ01007567">
    <property type="protein sequence ID" value="EKC56544.1"/>
    <property type="molecule type" value="Genomic_DNA"/>
</dbReference>
<evidence type="ECO:0000256" key="5">
    <source>
        <dbReference type="ARBA" id="ARBA00023136"/>
    </source>
</evidence>
<dbReference type="GO" id="GO:0004659">
    <property type="term" value="F:prenyltransferase activity"/>
    <property type="evidence" value="ECO:0007669"/>
    <property type="project" value="InterPro"/>
</dbReference>
<dbReference type="PANTHER" id="PTHR13929">
    <property type="entry name" value="1,4-DIHYDROXY-2-NAPHTHOATE OCTAPRENYLTRANSFERASE"/>
    <property type="match status" value="1"/>
</dbReference>
<dbReference type="AlphaFoldDB" id="K1SMF9"/>
<proteinExistence type="predicted"/>
<keyword evidence="3 6" id="KW-0812">Transmembrane</keyword>
<evidence type="ECO:0000256" key="3">
    <source>
        <dbReference type="ARBA" id="ARBA00022692"/>
    </source>
</evidence>
<evidence type="ECO:0000256" key="1">
    <source>
        <dbReference type="ARBA" id="ARBA00004141"/>
    </source>
</evidence>
<keyword evidence="5 6" id="KW-0472">Membrane</keyword>
<evidence type="ECO:0000313" key="7">
    <source>
        <dbReference type="EMBL" id="EKC56544.1"/>
    </source>
</evidence>
<evidence type="ECO:0000256" key="6">
    <source>
        <dbReference type="SAM" id="Phobius"/>
    </source>
</evidence>